<evidence type="ECO:0000313" key="1">
    <source>
        <dbReference type="EMBL" id="UVI31190.1"/>
    </source>
</evidence>
<proteinExistence type="predicted"/>
<gene>
    <name evidence="1" type="ORF">L1F29_04930</name>
</gene>
<sequence length="60" mass="6914">MDRRKIGFIQGVAYAAGLCRRFGSDSEQILKESGITEEELRKYVDDYDLQNLGLIEEEED</sequence>
<name>A0ABY5SCE0_9BACL</name>
<dbReference type="Proteomes" id="UP001057877">
    <property type="component" value="Chromosome"/>
</dbReference>
<evidence type="ECO:0000313" key="2">
    <source>
        <dbReference type="Proteomes" id="UP001057877"/>
    </source>
</evidence>
<keyword evidence="2" id="KW-1185">Reference proteome</keyword>
<dbReference type="EMBL" id="CP091430">
    <property type="protein sequence ID" value="UVI31190.1"/>
    <property type="molecule type" value="Genomic_DNA"/>
</dbReference>
<organism evidence="1 2">
    <name type="scientific">Paenibacillus spongiae</name>
    <dbReference type="NCBI Taxonomy" id="2909671"/>
    <lineage>
        <taxon>Bacteria</taxon>
        <taxon>Bacillati</taxon>
        <taxon>Bacillota</taxon>
        <taxon>Bacilli</taxon>
        <taxon>Bacillales</taxon>
        <taxon>Paenibacillaceae</taxon>
        <taxon>Paenibacillus</taxon>
    </lineage>
</organism>
<accession>A0ABY5SCE0</accession>
<dbReference type="RefSeq" id="WP_258387253.1">
    <property type="nucleotide sequence ID" value="NZ_CP091430.1"/>
</dbReference>
<protein>
    <submittedName>
        <fullName evidence="1">Uncharacterized protein</fullName>
    </submittedName>
</protein>
<reference evidence="1" key="1">
    <citation type="submission" date="2022-01" db="EMBL/GenBank/DDBJ databases">
        <title>Paenibacillus spongiae sp. nov., isolated from marine sponge.</title>
        <authorList>
            <person name="Li Z."/>
            <person name="Zhang M."/>
        </authorList>
    </citation>
    <scope>NUCLEOTIDE SEQUENCE</scope>
    <source>
        <strain evidence="1">PHS-Z3</strain>
    </source>
</reference>